<dbReference type="InterPro" id="IPR036737">
    <property type="entry name" value="OmpA-like_sf"/>
</dbReference>
<evidence type="ECO:0000256" key="4">
    <source>
        <dbReference type="PROSITE-ProRule" id="PRU00473"/>
    </source>
</evidence>
<feature type="domain" description="OmpA-like" evidence="6">
    <location>
        <begin position="380"/>
        <end position="495"/>
    </location>
</feature>
<protein>
    <submittedName>
        <fullName evidence="7">Type IX secretion system membrane protein PorP/SprF</fullName>
    </submittedName>
</protein>
<evidence type="ECO:0000256" key="3">
    <source>
        <dbReference type="ARBA" id="ARBA00023237"/>
    </source>
</evidence>
<keyword evidence="2 4" id="KW-0472">Membrane</keyword>
<dbReference type="Pfam" id="PF11751">
    <property type="entry name" value="PorP_SprF"/>
    <property type="match status" value="1"/>
</dbReference>
<comment type="caution">
    <text evidence="7">The sequence shown here is derived from an EMBL/GenBank/DDBJ whole genome shotgun (WGS) entry which is preliminary data.</text>
</comment>
<dbReference type="PRINTS" id="PR01021">
    <property type="entry name" value="OMPADOMAIN"/>
</dbReference>
<dbReference type="GO" id="GO:0009279">
    <property type="term" value="C:cell outer membrane"/>
    <property type="evidence" value="ECO:0007669"/>
    <property type="project" value="UniProtKB-SubCell"/>
</dbReference>
<feature type="chain" id="PRO_5026881222" evidence="5">
    <location>
        <begin position="27"/>
        <end position="495"/>
    </location>
</feature>
<gene>
    <name evidence="7" type="ORF">GQN54_05070</name>
</gene>
<reference evidence="7 8" key="1">
    <citation type="submission" date="2019-12" db="EMBL/GenBank/DDBJ databases">
        <authorList>
            <person name="Zhao J."/>
        </authorList>
    </citation>
    <scope>NUCLEOTIDE SEQUENCE [LARGE SCALE GENOMIC DNA]</scope>
    <source>
        <strain evidence="7 8">S-15</strain>
    </source>
</reference>
<organism evidence="7 8">
    <name type="scientific">Acidiluteibacter ferrifornacis</name>
    <dbReference type="NCBI Taxonomy" id="2692424"/>
    <lineage>
        <taxon>Bacteria</taxon>
        <taxon>Pseudomonadati</taxon>
        <taxon>Bacteroidota</taxon>
        <taxon>Flavobacteriia</taxon>
        <taxon>Flavobacteriales</taxon>
        <taxon>Cryomorphaceae</taxon>
        <taxon>Acidiluteibacter</taxon>
    </lineage>
</organism>
<dbReference type="InterPro" id="IPR019861">
    <property type="entry name" value="PorP/SprF_Bacteroidetes"/>
</dbReference>
<dbReference type="InterPro" id="IPR006664">
    <property type="entry name" value="OMP_bac"/>
</dbReference>
<dbReference type="Gene3D" id="3.30.1330.60">
    <property type="entry name" value="OmpA-like domain"/>
    <property type="match status" value="1"/>
</dbReference>
<dbReference type="CDD" id="cd07185">
    <property type="entry name" value="OmpA_C-like"/>
    <property type="match status" value="1"/>
</dbReference>
<keyword evidence="8" id="KW-1185">Reference proteome</keyword>
<name>A0A6N9NLM5_9FLAO</name>
<feature type="signal peptide" evidence="5">
    <location>
        <begin position="1"/>
        <end position="26"/>
    </location>
</feature>
<dbReference type="Pfam" id="PF00691">
    <property type="entry name" value="OmpA"/>
    <property type="match status" value="1"/>
</dbReference>
<keyword evidence="3" id="KW-0998">Cell outer membrane</keyword>
<sequence>MTNSKNKLVTATLAILGFIVFSNVKAQQSPISNFYNFNNYLLNPAEAGHQYRLAGTASHRIQWQGIDGAPKTTFLGLHGAVNDNMGIGGKITVDQTDILKQFNAALSYSYRISINENTSLRFGVSGIMNQNSINYHKAIIGDYADEVATGGSQNGTTFDAEAGLMLAYKKGSIGLAASNLFESDVNYKLPENRGDGTFERVRYLKAYGSYEFKLSENWNLEPYVMVRNQGVGSFQAEVNAMTSWKETLYLGIGYRQEAGYIGKLGFQITDKLMAAYAYEFSNTGIASNSNGSHEFMIGLKMGKVKNETPSSPIEEEYIALVNTKKPVQQPEEVIKTEVKVEKIETPISEENTAVKTEIKETTPEKLETTTVAISDVEKVTTIDSKVFEQKIPFEFEQTRFNPDAKTSLDRIAAELKKFPTQKIIIYGHTCDMGSNAINQQVSALRAKSVESYLIAQGVNSNQISTKAMADTEPIAPNTTIANKQKNRRVEFELVK</sequence>
<proteinExistence type="predicted"/>
<dbReference type="EMBL" id="WWNE01000005">
    <property type="protein sequence ID" value="NBG65475.1"/>
    <property type="molecule type" value="Genomic_DNA"/>
</dbReference>
<dbReference type="PANTHER" id="PTHR30329:SF21">
    <property type="entry name" value="LIPOPROTEIN YIAD-RELATED"/>
    <property type="match status" value="1"/>
</dbReference>
<evidence type="ECO:0000313" key="7">
    <source>
        <dbReference type="EMBL" id="NBG65475.1"/>
    </source>
</evidence>
<dbReference type="NCBIfam" id="TIGR03519">
    <property type="entry name" value="T9SS_PorP_fam"/>
    <property type="match status" value="1"/>
</dbReference>
<dbReference type="InterPro" id="IPR006665">
    <property type="entry name" value="OmpA-like"/>
</dbReference>
<evidence type="ECO:0000256" key="5">
    <source>
        <dbReference type="SAM" id="SignalP"/>
    </source>
</evidence>
<evidence type="ECO:0000256" key="2">
    <source>
        <dbReference type="ARBA" id="ARBA00023136"/>
    </source>
</evidence>
<dbReference type="PROSITE" id="PS51123">
    <property type="entry name" value="OMPA_2"/>
    <property type="match status" value="1"/>
</dbReference>
<dbReference type="InterPro" id="IPR050330">
    <property type="entry name" value="Bact_OuterMem_StrucFunc"/>
</dbReference>
<evidence type="ECO:0000256" key="1">
    <source>
        <dbReference type="ARBA" id="ARBA00004442"/>
    </source>
</evidence>
<keyword evidence="5" id="KW-0732">Signal</keyword>
<dbReference type="AlphaFoldDB" id="A0A6N9NLM5"/>
<comment type="subcellular location">
    <subcellularLocation>
        <location evidence="1">Cell outer membrane</location>
    </subcellularLocation>
</comment>
<dbReference type="Proteomes" id="UP000470771">
    <property type="component" value="Unassembled WGS sequence"/>
</dbReference>
<dbReference type="PANTHER" id="PTHR30329">
    <property type="entry name" value="STATOR ELEMENT OF FLAGELLAR MOTOR COMPLEX"/>
    <property type="match status" value="1"/>
</dbReference>
<evidence type="ECO:0000259" key="6">
    <source>
        <dbReference type="PROSITE" id="PS51123"/>
    </source>
</evidence>
<accession>A0A6N9NLM5</accession>
<dbReference type="SUPFAM" id="SSF103088">
    <property type="entry name" value="OmpA-like"/>
    <property type="match status" value="1"/>
</dbReference>
<evidence type="ECO:0000313" key="8">
    <source>
        <dbReference type="Proteomes" id="UP000470771"/>
    </source>
</evidence>
<dbReference type="RefSeq" id="WP_160632431.1">
    <property type="nucleotide sequence ID" value="NZ_WWNE01000005.1"/>
</dbReference>